<evidence type="ECO:0000313" key="2">
    <source>
        <dbReference type="Proteomes" id="UP000814140"/>
    </source>
</evidence>
<reference evidence="1" key="1">
    <citation type="submission" date="2021-03" db="EMBL/GenBank/DDBJ databases">
        <authorList>
            <consortium name="DOE Joint Genome Institute"/>
            <person name="Ahrendt S."/>
            <person name="Looney B.P."/>
            <person name="Miyauchi S."/>
            <person name="Morin E."/>
            <person name="Drula E."/>
            <person name="Courty P.E."/>
            <person name="Chicoki N."/>
            <person name="Fauchery L."/>
            <person name="Kohler A."/>
            <person name="Kuo A."/>
            <person name="Labutti K."/>
            <person name="Pangilinan J."/>
            <person name="Lipzen A."/>
            <person name="Riley R."/>
            <person name="Andreopoulos W."/>
            <person name="He G."/>
            <person name="Johnson J."/>
            <person name="Barry K.W."/>
            <person name="Grigoriev I.V."/>
            <person name="Nagy L."/>
            <person name="Hibbett D."/>
            <person name="Henrissat B."/>
            <person name="Matheny P.B."/>
            <person name="Labbe J."/>
            <person name="Martin F."/>
        </authorList>
    </citation>
    <scope>NUCLEOTIDE SEQUENCE</scope>
    <source>
        <strain evidence="1">HHB10654</strain>
    </source>
</reference>
<reference evidence="1" key="2">
    <citation type="journal article" date="2022" name="New Phytol.">
        <title>Evolutionary transition to the ectomycorrhizal habit in the genomes of a hyperdiverse lineage of mushroom-forming fungi.</title>
        <authorList>
            <person name="Looney B."/>
            <person name="Miyauchi S."/>
            <person name="Morin E."/>
            <person name="Drula E."/>
            <person name="Courty P.E."/>
            <person name="Kohler A."/>
            <person name="Kuo A."/>
            <person name="LaButti K."/>
            <person name="Pangilinan J."/>
            <person name="Lipzen A."/>
            <person name="Riley R."/>
            <person name="Andreopoulos W."/>
            <person name="He G."/>
            <person name="Johnson J."/>
            <person name="Nolan M."/>
            <person name="Tritt A."/>
            <person name="Barry K.W."/>
            <person name="Grigoriev I.V."/>
            <person name="Nagy L.G."/>
            <person name="Hibbett D."/>
            <person name="Henrissat B."/>
            <person name="Matheny P.B."/>
            <person name="Labbe J."/>
            <person name="Martin F.M."/>
        </authorList>
    </citation>
    <scope>NUCLEOTIDE SEQUENCE</scope>
    <source>
        <strain evidence="1">HHB10654</strain>
    </source>
</reference>
<proteinExistence type="predicted"/>
<evidence type="ECO:0000313" key="1">
    <source>
        <dbReference type="EMBL" id="KAI0059646.1"/>
    </source>
</evidence>
<keyword evidence="1" id="KW-0645">Protease</keyword>
<dbReference type="Proteomes" id="UP000814140">
    <property type="component" value="Unassembled WGS sequence"/>
</dbReference>
<keyword evidence="1" id="KW-0378">Hydrolase</keyword>
<organism evidence="1 2">
    <name type="scientific">Artomyces pyxidatus</name>
    <dbReference type="NCBI Taxonomy" id="48021"/>
    <lineage>
        <taxon>Eukaryota</taxon>
        <taxon>Fungi</taxon>
        <taxon>Dikarya</taxon>
        <taxon>Basidiomycota</taxon>
        <taxon>Agaricomycotina</taxon>
        <taxon>Agaricomycetes</taxon>
        <taxon>Russulales</taxon>
        <taxon>Auriscalpiaceae</taxon>
        <taxon>Artomyces</taxon>
    </lineage>
</organism>
<protein>
    <submittedName>
        <fullName evidence="1">Acid protease</fullName>
    </submittedName>
</protein>
<comment type="caution">
    <text evidence="1">The sequence shown here is derived from an EMBL/GenBank/DDBJ whole genome shotgun (WGS) entry which is preliminary data.</text>
</comment>
<name>A0ACB8SVC1_9AGAM</name>
<gene>
    <name evidence="1" type="ORF">BV25DRAFT_1918425</name>
</gene>
<dbReference type="EMBL" id="MU277225">
    <property type="protein sequence ID" value="KAI0059646.1"/>
    <property type="molecule type" value="Genomic_DNA"/>
</dbReference>
<accession>A0ACB8SVC1</accession>
<keyword evidence="2" id="KW-1185">Reference proteome</keyword>
<sequence length="557" mass="58458">MHSLTFYLSLLVLLPSLGLALPHDLPRRELSSRSNAPKRSFQLPIQRRRSPQPSMRKRGTYSGNTGLGDFLDLFYTVPITIGNTSTAVNIDTGSSDLWVTSDACATKICLSTNMRPYPAAQIQPAGGSVDLLYGDSLTGTHASGPVAQDVGTIAGISMPQQAFAAISDTNSTSVMNGANGIFGLGFPSSSQVQNTVVNAKFNNPSTTDSFVMSTASDGPLLSRLAMSGELDQPMFSIMLQRDTIDVSGNNGDLTIGSLPDGIDNSSLTWVPVRLYNSKDGGLTPPTFAPNEIYPLRWEIDIDAVYLDGQKLPESTLTGKGLSKTDKGTVSALIDTGNSLIRGPSDVVDNILSTVSSAYSADENADPTFPCATPHDLSFQIGGKMFGVDPRDFVSQNQTGDATTCIANNIVETDPPSFGALFQWSLGDPFFKSNLVAFYYGNLTNPSVDPPRIGFMSMVPSNADDLLRQEVNNAQAAGGNFESTSQAAPTGTASTTIVATATSVSVPTVVPSGAPAPAASVPSGQNSAQASSAPHVTVRTALASLLCSAAFWIVFAVL</sequence>